<protein>
    <submittedName>
        <fullName evidence="1">Uncharacterized protein</fullName>
    </submittedName>
</protein>
<dbReference type="AlphaFoldDB" id="A0A3A2ZMR7"/>
<reference evidence="2" key="1">
    <citation type="submission" date="2017-02" db="EMBL/GenBank/DDBJ databases">
        <authorList>
            <person name="Tafer H."/>
            <person name="Lopandic K."/>
        </authorList>
    </citation>
    <scope>NUCLEOTIDE SEQUENCE [LARGE SCALE GENOMIC DNA]</scope>
    <source>
        <strain evidence="2">CBS 366.77</strain>
    </source>
</reference>
<evidence type="ECO:0000313" key="2">
    <source>
        <dbReference type="Proteomes" id="UP000266188"/>
    </source>
</evidence>
<sequence length="79" mass="8521">MASSDNGESKVYEIQKAHSSIRRVSFAVLSDLLPNETEPQTQTGTCCQGMAARNGRNVSRMKQIKPIGLGGFHAMPVEG</sequence>
<dbReference type="EMBL" id="MVGC01000086">
    <property type="protein sequence ID" value="RJE24306.1"/>
    <property type="molecule type" value="Genomic_DNA"/>
</dbReference>
<accession>A0A3A2ZMR7</accession>
<comment type="caution">
    <text evidence="1">The sequence shown here is derived from an EMBL/GenBank/DDBJ whole genome shotgun (WGS) entry which is preliminary data.</text>
</comment>
<dbReference type="Proteomes" id="UP000266188">
    <property type="component" value="Unassembled WGS sequence"/>
</dbReference>
<organism evidence="1 2">
    <name type="scientific">Aspergillus sclerotialis</name>
    <dbReference type="NCBI Taxonomy" id="2070753"/>
    <lineage>
        <taxon>Eukaryota</taxon>
        <taxon>Fungi</taxon>
        <taxon>Dikarya</taxon>
        <taxon>Ascomycota</taxon>
        <taxon>Pezizomycotina</taxon>
        <taxon>Eurotiomycetes</taxon>
        <taxon>Eurotiomycetidae</taxon>
        <taxon>Eurotiales</taxon>
        <taxon>Aspergillaceae</taxon>
        <taxon>Aspergillus</taxon>
        <taxon>Aspergillus subgen. Polypaecilum</taxon>
    </lineage>
</organism>
<evidence type="ECO:0000313" key="1">
    <source>
        <dbReference type="EMBL" id="RJE24306.1"/>
    </source>
</evidence>
<gene>
    <name evidence="1" type="ORF">PHISCL_03361</name>
</gene>
<keyword evidence="2" id="KW-1185">Reference proteome</keyword>
<name>A0A3A2ZMR7_9EURO</name>
<proteinExistence type="predicted"/>